<feature type="compositionally biased region" description="Basic residues" evidence="1">
    <location>
        <begin position="30"/>
        <end position="41"/>
    </location>
</feature>
<proteinExistence type="predicted"/>
<gene>
    <name evidence="2" type="ORF">PAXRUDRAFT_29551</name>
</gene>
<keyword evidence="3" id="KW-1185">Reference proteome</keyword>
<evidence type="ECO:0000313" key="2">
    <source>
        <dbReference type="EMBL" id="KIL00834.1"/>
    </source>
</evidence>
<evidence type="ECO:0000256" key="1">
    <source>
        <dbReference type="SAM" id="MobiDB-lite"/>
    </source>
</evidence>
<dbReference type="EMBL" id="KN824826">
    <property type="protein sequence ID" value="KIL00834.1"/>
    <property type="molecule type" value="Genomic_DNA"/>
</dbReference>
<protein>
    <submittedName>
        <fullName evidence="2">Uncharacterized protein</fullName>
    </submittedName>
</protein>
<feature type="region of interest" description="Disordered" evidence="1">
    <location>
        <begin position="105"/>
        <end position="164"/>
    </location>
</feature>
<accession>A0A0D0DYI3</accession>
<name>A0A0D0DYI3_9AGAM</name>
<dbReference type="InParanoid" id="A0A0D0DYI3"/>
<dbReference type="AlphaFoldDB" id="A0A0D0DYI3"/>
<dbReference type="OrthoDB" id="420046at2759"/>
<feature type="compositionally biased region" description="Low complexity" evidence="1">
    <location>
        <begin position="105"/>
        <end position="121"/>
    </location>
</feature>
<dbReference type="Proteomes" id="UP000054538">
    <property type="component" value="Unassembled WGS sequence"/>
</dbReference>
<dbReference type="HOGENOM" id="CLU_017399_0_0_1"/>
<feature type="region of interest" description="Disordered" evidence="1">
    <location>
        <begin position="1"/>
        <end position="63"/>
    </location>
</feature>
<feature type="compositionally biased region" description="Polar residues" evidence="1">
    <location>
        <begin position="1"/>
        <end position="18"/>
    </location>
</feature>
<sequence length="821" mass="88235">MTSSPTIYSTEVSPTCGSNPADPVSPETQKKKKKKKAKKTAKVVSSAAQGKPTGSNAPDAERPPVLCISRNKHWKYISSYHGPWLQLPLELLESLLVLNLDPTTLSTSETTMPTLLAPPRNSRPRVSPRSKERDRGFQALSDYTPPDSPGSAPSFIPSPCTTTSPPLFPSPIPGKSTPPPIDPGAFRNVASIRRLIDEAAELSVRASSGISATALGSIRGGGNSAWATAQALGLDGSGNMGGGRNVAMSAMRVHRLRALAVQKLAAAYKADEIASSVMVMQGGSVFEDIAERVLKHDPSDANAKYVNFFHEKIPSRQLAESTTTQVLDELITAHPQRLEYYRTRGIVHCFRDEYTFATKDFTHALKEARAARKGRMAHRNITLPSEPRGKNGKKKKGSNKTNGQAPPNGTSDSAEGSTVDGLDGETFLIHPSASPDAPDPIEPQLLFLRGATYLQHAVYLIESAVLKLEGVSKVVSATDGTELRLCYIDNGRYGGVEMGNPDGPLGRSDGPKARAYRRVLGEESFREDICGYLRKCIRDHERFLAHFDTLEGPPPMAGRDTAANLPRRVEIAFLLTEMVRPGGQNSAAAGLAGVESTLPPMFTTYHPLLVESHFTILICQLMLAELPTLLTTFARTAVLVDALEGYPVFLPPRSMAQAEFIEVLERLASGWKVGIQPHSAMRAGAVAGKLAIEAPRCPPPPSPLEVMSLSSAGSCSIPFASTSSATQGSVPLNLQTPGHGTPPSFRQSRTYLAEALDCARMLLVPVAARQRERIVKAAAEKASSGNKKKPLNINIPLHGPRVEIILAWLAAVHLVELESVA</sequence>
<dbReference type="STRING" id="930991.A0A0D0DYI3"/>
<reference evidence="3" key="2">
    <citation type="submission" date="2015-01" db="EMBL/GenBank/DDBJ databases">
        <title>Evolutionary Origins and Diversification of the Mycorrhizal Mutualists.</title>
        <authorList>
            <consortium name="DOE Joint Genome Institute"/>
            <consortium name="Mycorrhizal Genomics Consortium"/>
            <person name="Kohler A."/>
            <person name="Kuo A."/>
            <person name="Nagy L.G."/>
            <person name="Floudas D."/>
            <person name="Copeland A."/>
            <person name="Barry K.W."/>
            <person name="Cichocki N."/>
            <person name="Veneault-Fourrey C."/>
            <person name="LaButti K."/>
            <person name="Lindquist E.A."/>
            <person name="Lipzen A."/>
            <person name="Lundell T."/>
            <person name="Morin E."/>
            <person name="Murat C."/>
            <person name="Riley R."/>
            <person name="Ohm R."/>
            <person name="Sun H."/>
            <person name="Tunlid A."/>
            <person name="Henrissat B."/>
            <person name="Grigoriev I.V."/>
            <person name="Hibbett D.S."/>
            <person name="Martin F."/>
        </authorList>
    </citation>
    <scope>NUCLEOTIDE SEQUENCE [LARGE SCALE GENOMIC DNA]</scope>
    <source>
        <strain evidence="3">Ve08.2h10</strain>
    </source>
</reference>
<evidence type="ECO:0000313" key="3">
    <source>
        <dbReference type="Proteomes" id="UP000054538"/>
    </source>
</evidence>
<organism evidence="2 3">
    <name type="scientific">Paxillus rubicundulus Ve08.2h10</name>
    <dbReference type="NCBI Taxonomy" id="930991"/>
    <lineage>
        <taxon>Eukaryota</taxon>
        <taxon>Fungi</taxon>
        <taxon>Dikarya</taxon>
        <taxon>Basidiomycota</taxon>
        <taxon>Agaricomycotina</taxon>
        <taxon>Agaricomycetes</taxon>
        <taxon>Agaricomycetidae</taxon>
        <taxon>Boletales</taxon>
        <taxon>Paxilineae</taxon>
        <taxon>Paxillaceae</taxon>
        <taxon>Paxillus</taxon>
    </lineage>
</organism>
<reference evidence="2 3" key="1">
    <citation type="submission" date="2014-04" db="EMBL/GenBank/DDBJ databases">
        <authorList>
            <consortium name="DOE Joint Genome Institute"/>
            <person name="Kuo A."/>
            <person name="Kohler A."/>
            <person name="Jargeat P."/>
            <person name="Nagy L.G."/>
            <person name="Floudas D."/>
            <person name="Copeland A."/>
            <person name="Barry K.W."/>
            <person name="Cichocki N."/>
            <person name="Veneault-Fourrey C."/>
            <person name="LaButti K."/>
            <person name="Lindquist E.A."/>
            <person name="Lipzen A."/>
            <person name="Lundell T."/>
            <person name="Morin E."/>
            <person name="Murat C."/>
            <person name="Sun H."/>
            <person name="Tunlid A."/>
            <person name="Henrissat B."/>
            <person name="Grigoriev I.V."/>
            <person name="Hibbett D.S."/>
            <person name="Martin F."/>
            <person name="Nordberg H.P."/>
            <person name="Cantor M.N."/>
            <person name="Hua S.X."/>
        </authorList>
    </citation>
    <scope>NUCLEOTIDE SEQUENCE [LARGE SCALE GENOMIC DNA]</scope>
    <source>
        <strain evidence="2 3">Ve08.2h10</strain>
    </source>
</reference>
<feature type="region of interest" description="Disordered" evidence="1">
    <location>
        <begin position="370"/>
        <end position="436"/>
    </location>
</feature>
<feature type="compositionally biased region" description="Polar residues" evidence="1">
    <location>
        <begin position="404"/>
        <end position="416"/>
    </location>
</feature>